<gene>
    <name evidence="1" type="ORF">SBF1_50092</name>
</gene>
<organism evidence="1 2">
    <name type="scientific">Candidatus Desulfosporosinus infrequens</name>
    <dbReference type="NCBI Taxonomy" id="2043169"/>
    <lineage>
        <taxon>Bacteria</taxon>
        <taxon>Bacillati</taxon>
        <taxon>Bacillota</taxon>
        <taxon>Clostridia</taxon>
        <taxon>Eubacteriales</taxon>
        <taxon>Desulfitobacteriaceae</taxon>
        <taxon>Desulfosporosinus</taxon>
    </lineage>
</organism>
<evidence type="ECO:0000313" key="2">
    <source>
        <dbReference type="Proteomes" id="UP000238916"/>
    </source>
</evidence>
<dbReference type="Pfam" id="PF09669">
    <property type="entry name" value="Phage_pRha"/>
    <property type="match status" value="1"/>
</dbReference>
<proteinExistence type="predicted"/>
<protein>
    <submittedName>
        <fullName evidence="1">Putative phage-encoded protein</fullName>
    </submittedName>
</protein>
<dbReference type="OrthoDB" id="2233792at2"/>
<name>A0A2U3LH39_9FIRM</name>
<dbReference type="Proteomes" id="UP000238916">
    <property type="component" value="Unassembled WGS sequence"/>
</dbReference>
<sequence>MGDLVFLEPNSIKAIPFTTSDVIAEYAKIANRSVYLLIEKHQQRLEKFGRVSFEMTPFETKGGTQIRKVYHLNEEQATLLVTFLRNTETVIDFKTELVRQFYEMRTELQKRQIGKMTLKPTRKPLLDRIKENPNRSEWDYKLFIDLSYKAALGKIAASIRKERGADKKAVALDFMTSGEMELVENQTHKIAVLYELGFDYYQIRDLLIKKSNIAKKRLARG</sequence>
<dbReference type="EMBL" id="OMOF01000445">
    <property type="protein sequence ID" value="SPF51208.1"/>
    <property type="molecule type" value="Genomic_DNA"/>
</dbReference>
<evidence type="ECO:0000313" key="1">
    <source>
        <dbReference type="EMBL" id="SPF51208.1"/>
    </source>
</evidence>
<dbReference type="AlphaFoldDB" id="A0A2U3LH39"/>
<accession>A0A2U3LH39</accession>
<dbReference type="InterPro" id="IPR014054">
    <property type="entry name" value="Phage_regulatory_Rha"/>
</dbReference>
<reference evidence="2" key="1">
    <citation type="submission" date="2018-02" db="EMBL/GenBank/DDBJ databases">
        <authorList>
            <person name="Hausmann B."/>
        </authorList>
    </citation>
    <scope>NUCLEOTIDE SEQUENCE [LARGE SCALE GENOMIC DNA]</scope>
    <source>
        <strain evidence="2">Peat soil MAG SbF1</strain>
    </source>
</reference>